<evidence type="ECO:0000256" key="1">
    <source>
        <dbReference type="SAM" id="SignalP"/>
    </source>
</evidence>
<keyword evidence="1" id="KW-0732">Signal</keyword>
<protein>
    <submittedName>
        <fullName evidence="2">Uncharacterized protein</fullName>
    </submittedName>
</protein>
<dbReference type="OrthoDB" id="10604114at2759"/>
<keyword evidence="3" id="KW-1185">Reference proteome</keyword>
<name>A0A9N9MMS7_9CUCU</name>
<feature type="signal peptide" evidence="1">
    <location>
        <begin position="1"/>
        <end position="19"/>
    </location>
</feature>
<proteinExistence type="predicted"/>
<dbReference type="AlphaFoldDB" id="A0A9N9MMS7"/>
<dbReference type="Proteomes" id="UP001152799">
    <property type="component" value="Chromosome 3"/>
</dbReference>
<evidence type="ECO:0000313" key="3">
    <source>
        <dbReference type="Proteomes" id="UP001152799"/>
    </source>
</evidence>
<dbReference type="EMBL" id="OU892279">
    <property type="protein sequence ID" value="CAG9766906.1"/>
    <property type="molecule type" value="Genomic_DNA"/>
</dbReference>
<accession>A0A9N9MMS7</accession>
<sequence>MASFLGTIFLGLLFSVSFGQSQFLGLFNWPGTSDVDFDVDEWEDNVGVDEQRNISWWWNAEHSGRLALHNSITNTGLVIDSRTGLVALEEFKGDKAVIDFGYESGFFGKSSAKTAGEFESNLKKYDIVSEAKGTPKYPMVQAHTKTNKEIRDLLINILRKICPAFVDLFFQIKGNHIMMDDLFNKLINISIDISDHSPNKAICVVKIILIPIVYVLKMYLRIMFAPQIQAWYTFKAGLRSFLIIFKWLIKLFKASVGIAKLIKSGAKFKLNMVMEAANGALALYEILKEIGSKNNLIKIWPNLFNLPENFCKLINGLGGMVSAGVNGLFGIFSKIYQFPFGWIGTLKKFVNTILDCISGGRPTNRDIDEAADKLLEVSRRKRSPKLMIVICSVKKEMGCVEKKLVLEIRLLTVIIQCNGVVSLRTVVLNEIKLLTIIIRRIEKGKGNFKIKGLSISRLVNIIKKASATAKTTVMEIMNLLNPFAPMKNIVARLFVDTIVSLNTTKGPLYVSRLFPNIEISDSALKGTNRNLAVDLIVPDKIDLSVMNLPTTKMLRSIPIVKEIYGEFDEAALEYTNSTLEFLLTNEHVEELVEFTTTLVGLRK</sequence>
<organism evidence="2 3">
    <name type="scientific">Ceutorhynchus assimilis</name>
    <name type="common">cabbage seed weevil</name>
    <dbReference type="NCBI Taxonomy" id="467358"/>
    <lineage>
        <taxon>Eukaryota</taxon>
        <taxon>Metazoa</taxon>
        <taxon>Ecdysozoa</taxon>
        <taxon>Arthropoda</taxon>
        <taxon>Hexapoda</taxon>
        <taxon>Insecta</taxon>
        <taxon>Pterygota</taxon>
        <taxon>Neoptera</taxon>
        <taxon>Endopterygota</taxon>
        <taxon>Coleoptera</taxon>
        <taxon>Polyphaga</taxon>
        <taxon>Cucujiformia</taxon>
        <taxon>Curculionidae</taxon>
        <taxon>Ceutorhynchinae</taxon>
        <taxon>Ceutorhynchus</taxon>
    </lineage>
</organism>
<reference evidence="2" key="1">
    <citation type="submission" date="2022-01" db="EMBL/GenBank/DDBJ databases">
        <authorList>
            <person name="King R."/>
        </authorList>
    </citation>
    <scope>NUCLEOTIDE SEQUENCE</scope>
</reference>
<evidence type="ECO:0000313" key="2">
    <source>
        <dbReference type="EMBL" id="CAG9766906.1"/>
    </source>
</evidence>
<gene>
    <name evidence="2" type="ORF">CEUTPL_LOCUS7477</name>
</gene>
<feature type="chain" id="PRO_5040128043" evidence="1">
    <location>
        <begin position="20"/>
        <end position="603"/>
    </location>
</feature>